<dbReference type="GO" id="GO:0006974">
    <property type="term" value="P:DNA damage response"/>
    <property type="evidence" value="ECO:0007669"/>
    <property type="project" value="TreeGrafter"/>
</dbReference>
<dbReference type="InterPro" id="IPR000011">
    <property type="entry name" value="UBQ/SUMO-activ_enz_E1-like"/>
</dbReference>
<feature type="domain" description="Ubiquitin-activating enzyme E1 C-terminal" evidence="13">
    <location>
        <begin position="901"/>
        <end position="1029"/>
    </location>
</feature>
<comment type="subunit">
    <text evidence="4">Monomer.</text>
</comment>
<dbReference type="FunFam" id="1.10.10.2660:FF:000001">
    <property type="entry name" value="Ubiquitin-activating enzyme E1 1"/>
    <property type="match status" value="1"/>
</dbReference>
<dbReference type="InterPro" id="IPR035985">
    <property type="entry name" value="Ubiquitin-activating_enz"/>
</dbReference>
<dbReference type="Pfam" id="PF10585">
    <property type="entry name" value="UBA_E1_SCCH"/>
    <property type="match status" value="1"/>
</dbReference>
<dbReference type="InterPro" id="IPR032420">
    <property type="entry name" value="E1_4HB"/>
</dbReference>
<dbReference type="Gene3D" id="2.40.30.180">
    <property type="entry name" value="Ubiquitin-activating enzyme E1, FCCH domain"/>
    <property type="match status" value="1"/>
</dbReference>
<dbReference type="GO" id="GO:0004839">
    <property type="term" value="F:ubiquitin activating enzyme activity"/>
    <property type="evidence" value="ECO:0007669"/>
    <property type="project" value="UniProtKB-EC"/>
</dbReference>
<evidence type="ECO:0000256" key="12">
    <source>
        <dbReference type="RuleBase" id="RU000519"/>
    </source>
</evidence>
<comment type="pathway">
    <text evidence="2">Protein modification; protein ubiquitination.</text>
</comment>
<dbReference type="PANTHER" id="PTHR10953:SF4">
    <property type="entry name" value="UBIQUITIN-ACTIVATING ENZYME E1 C-TERMINAL DOMAIN-CONTAINING PROTEIN"/>
    <property type="match status" value="1"/>
</dbReference>
<dbReference type="SMART" id="SM00985">
    <property type="entry name" value="UBA_e1_C"/>
    <property type="match status" value="1"/>
</dbReference>
<dbReference type="Pfam" id="PF16191">
    <property type="entry name" value="E1_4HB"/>
    <property type="match status" value="1"/>
</dbReference>
<dbReference type="GO" id="GO:0005737">
    <property type="term" value="C:cytoplasm"/>
    <property type="evidence" value="ECO:0007669"/>
    <property type="project" value="TreeGrafter"/>
</dbReference>
<dbReference type="InterPro" id="IPR032418">
    <property type="entry name" value="E1_FCCH"/>
</dbReference>
<dbReference type="Pfam" id="PF00899">
    <property type="entry name" value="ThiF"/>
    <property type="match status" value="1"/>
</dbReference>
<evidence type="ECO:0000313" key="15">
    <source>
        <dbReference type="Proteomes" id="UP001239445"/>
    </source>
</evidence>
<evidence type="ECO:0000256" key="6">
    <source>
        <dbReference type="ARBA" id="ARBA00022598"/>
    </source>
</evidence>
<accession>A0AAJ0FDG5</accession>
<evidence type="ECO:0000256" key="11">
    <source>
        <dbReference type="PROSITE-ProRule" id="PRU10132"/>
    </source>
</evidence>
<dbReference type="InterPro" id="IPR018965">
    <property type="entry name" value="Ub-activating_enz_E1_C"/>
</dbReference>
<dbReference type="InterPro" id="IPR000594">
    <property type="entry name" value="ThiF_NAD_FAD-bd"/>
</dbReference>
<dbReference type="EC" id="6.2.1.45" evidence="5"/>
<dbReference type="InterPro" id="IPR038252">
    <property type="entry name" value="UBA_E1_C_sf"/>
</dbReference>
<dbReference type="InterPro" id="IPR045886">
    <property type="entry name" value="ThiF/MoeB/HesA"/>
</dbReference>
<dbReference type="Pfam" id="PF16190">
    <property type="entry name" value="E1_FCCH"/>
    <property type="match status" value="1"/>
</dbReference>
<dbReference type="GO" id="GO:0005634">
    <property type="term" value="C:nucleus"/>
    <property type="evidence" value="ECO:0007669"/>
    <property type="project" value="TreeGrafter"/>
</dbReference>
<dbReference type="InterPro" id="IPR042063">
    <property type="entry name" value="Ubi_acti_E1_SCCH"/>
</dbReference>
<evidence type="ECO:0000256" key="8">
    <source>
        <dbReference type="ARBA" id="ARBA00022786"/>
    </source>
</evidence>
<dbReference type="Gene3D" id="3.40.50.720">
    <property type="entry name" value="NAD(P)-binding Rossmann-like Domain"/>
    <property type="match status" value="1"/>
</dbReference>
<sequence>MTDKKLPEVDLVTRMQVDESVAGNTTEIDESLYSRQLYVLGHEAMKRMSASNVLIVGLKGLGVEIAKNIALAGVKSLTLYDPTPVAIADLSSQFFLRKEDVGQPRDRTTAPRVAELNAYTPIHIHNSVGLGENLSQFDKYQVVVLTNTPLHLQLTIGNYCHQKGIYVVVADTFGLFGSIFCDFGEKFTVIDSTGENPVSGIVAGIDEEGLVSALDETRHGLEDGDYVTFSEVEGMEGLNQCEPRKVTVKGPYTFSIGDVSGLGQYKRGGLYQQVKMPTFVDFKSISESIKDPEFVVSDFAKFDRPQQLHIGFQALHAFAQTHGRYPRPLNEEDALVVLNSAKEFAKAERVDVEFDEKLLKELSYQATGDLSPMAAFFGGLTAQEVLKAVSGKFNPVKQWMYFDSLESLPANSPRTEENCKPLGTRYDGQIAVFGKDFQDKIANVKQFLVGAGAIGCEMLKNWAMIGLGTGPEGRITVTDMDSIEKSNLNRQFLFRPKDVGSMKSDCAAKAAYAMNPDLEGKIVVLKDRVGADTEHIFNEEFWESLDGVTNALDNVEARTYVDRRCVFFHKPLLESGTLGTKGNTQVVLPRITESYSSSQDPPEQSFPMCTLKSFPNRIEHTIAWARELFEGAFVKPAETANLYLTQPNYIEATLKQGGNEKATLEMLVDYLKNERALTFEDCVQWARMLFEKQYNNAIQQLLYNFPKDSTSSSGTPFWSGPKRAPDPLKFDFNNPTHFTFLEAATNLHAFNYNINVKDKTKKDYQDALDAMIIPDFSPDSKVKIQADDKDPDPNAGSTFDDHGEIEKLVSELPDPKSMAGFKLTPVEFEKDDDTNFHIDFITAASNLRAENYKIEPADRHKTKFIAGKIIPAIATTTALVTGLVVLELYKIIDGKTDIEQYKNGFINLALPFFGFSEPIASPKVEYQGPNGKVTLDKLWDRFELEDVTLRELIAHFDERGLTVSMLSSGVTLLYANFYPASKMQGRHEKKLSELVETISKKPIPSHQKEVIFEVVTEDANGEDVEVPYIKVRVG</sequence>
<evidence type="ECO:0000256" key="9">
    <source>
        <dbReference type="ARBA" id="ARBA00022840"/>
    </source>
</evidence>
<dbReference type="FunFam" id="3.10.290.60:FF:000001">
    <property type="entry name" value="Ubiquitin-activating enzyme E1 2"/>
    <property type="match status" value="1"/>
</dbReference>
<dbReference type="Pfam" id="PF09358">
    <property type="entry name" value="E1_UFD"/>
    <property type="match status" value="1"/>
</dbReference>
<dbReference type="GO" id="GO:0005524">
    <property type="term" value="F:ATP binding"/>
    <property type="evidence" value="ECO:0007669"/>
    <property type="project" value="UniProtKB-KW"/>
</dbReference>
<organism evidence="14 15">
    <name type="scientific">Echria macrotheca</name>
    <dbReference type="NCBI Taxonomy" id="438768"/>
    <lineage>
        <taxon>Eukaryota</taxon>
        <taxon>Fungi</taxon>
        <taxon>Dikarya</taxon>
        <taxon>Ascomycota</taxon>
        <taxon>Pezizomycotina</taxon>
        <taxon>Sordariomycetes</taxon>
        <taxon>Sordariomycetidae</taxon>
        <taxon>Sordariales</taxon>
        <taxon>Schizotheciaceae</taxon>
        <taxon>Echria</taxon>
    </lineage>
</organism>
<dbReference type="PROSITE" id="PS00865">
    <property type="entry name" value="UBIQUITIN_ACTIVAT_2"/>
    <property type="match status" value="1"/>
</dbReference>
<dbReference type="AlphaFoldDB" id="A0AAJ0FDG5"/>
<dbReference type="EMBL" id="MU839828">
    <property type="protein sequence ID" value="KAK1759298.1"/>
    <property type="molecule type" value="Genomic_DNA"/>
</dbReference>
<keyword evidence="7 12" id="KW-0547">Nucleotide-binding</keyword>
<dbReference type="Gene3D" id="3.40.50.12550">
    <property type="entry name" value="Ubiquitin-activating enzyme E1, inactive adenylation domain, subdomain 2"/>
    <property type="match status" value="1"/>
</dbReference>
<dbReference type="PANTHER" id="PTHR10953">
    <property type="entry name" value="UBIQUITIN-ACTIVATING ENZYME E1"/>
    <property type="match status" value="1"/>
</dbReference>
<evidence type="ECO:0000256" key="4">
    <source>
        <dbReference type="ARBA" id="ARBA00011245"/>
    </source>
</evidence>
<comment type="caution">
    <text evidence="14">The sequence shown here is derived from an EMBL/GenBank/DDBJ whole genome shotgun (WGS) entry which is preliminary data.</text>
</comment>
<dbReference type="GO" id="GO:0006511">
    <property type="term" value="P:ubiquitin-dependent protein catabolic process"/>
    <property type="evidence" value="ECO:0007669"/>
    <property type="project" value="TreeGrafter"/>
</dbReference>
<proteinExistence type="inferred from homology"/>
<evidence type="ECO:0000256" key="2">
    <source>
        <dbReference type="ARBA" id="ARBA00004906"/>
    </source>
</evidence>
<dbReference type="PRINTS" id="PR01849">
    <property type="entry name" value="UBIQUITINACT"/>
</dbReference>
<dbReference type="SUPFAM" id="SSF69572">
    <property type="entry name" value="Activating enzymes of the ubiquitin-like proteins"/>
    <property type="match status" value="2"/>
</dbReference>
<protein>
    <recommendedName>
        <fullName evidence="10">Ubiquitin-activating enzyme E1 1</fullName>
        <ecNumber evidence="5">6.2.1.45</ecNumber>
    </recommendedName>
</protein>
<keyword evidence="6 12" id="KW-0436">Ligase</keyword>
<dbReference type="FunFam" id="3.40.50.720:FF:000015">
    <property type="entry name" value="Ubiquitin-activating enzyme E1 1"/>
    <property type="match status" value="1"/>
</dbReference>
<evidence type="ECO:0000256" key="7">
    <source>
        <dbReference type="ARBA" id="ARBA00022741"/>
    </source>
</evidence>
<keyword evidence="8 12" id="KW-0833">Ubl conjugation pathway</keyword>
<dbReference type="Gene3D" id="1.10.10.2660">
    <property type="entry name" value="Ubiquitin-activating enzyme E1, SCCH domain"/>
    <property type="match status" value="1"/>
</dbReference>
<dbReference type="FunFam" id="2.40.30.180:FF:000001">
    <property type="entry name" value="ubiquitin-like modifier-activating enzyme 1"/>
    <property type="match status" value="1"/>
</dbReference>
<dbReference type="InterPro" id="IPR042302">
    <property type="entry name" value="E1_FCCH_sf"/>
</dbReference>
<keyword evidence="15" id="KW-1185">Reference proteome</keyword>
<dbReference type="NCBIfam" id="TIGR01408">
    <property type="entry name" value="Ube1"/>
    <property type="match status" value="1"/>
</dbReference>
<evidence type="ECO:0000256" key="5">
    <source>
        <dbReference type="ARBA" id="ARBA00012990"/>
    </source>
</evidence>
<dbReference type="FunFam" id="3.50.50.80:FF:000001">
    <property type="entry name" value="ubiquitin-like modifier-activating enzyme 1"/>
    <property type="match status" value="1"/>
</dbReference>
<dbReference type="InterPro" id="IPR018075">
    <property type="entry name" value="UBQ-activ_enz_E1"/>
</dbReference>
<dbReference type="InterPro" id="IPR033127">
    <property type="entry name" value="UBQ-activ_enz_E1_Cys_AS"/>
</dbReference>
<dbReference type="Proteomes" id="UP001239445">
    <property type="component" value="Unassembled WGS sequence"/>
</dbReference>
<keyword evidence="9 12" id="KW-0067">ATP-binding</keyword>
<gene>
    <name evidence="14" type="ORF">QBC47DRAFT_102016</name>
</gene>
<evidence type="ECO:0000259" key="13">
    <source>
        <dbReference type="SMART" id="SM00985"/>
    </source>
</evidence>
<feature type="active site" description="Glycyl thioester intermediate" evidence="11">
    <location>
        <position position="609"/>
    </location>
</feature>
<dbReference type="InterPro" id="IPR019572">
    <property type="entry name" value="UBA_E1_SCCH"/>
</dbReference>
<dbReference type="FunFam" id="3.40.50.12550:FF:000001">
    <property type="entry name" value="Ubiquitin-activating enzyme E1 1"/>
    <property type="match status" value="1"/>
</dbReference>
<dbReference type="InterPro" id="IPR042449">
    <property type="entry name" value="Ub-E1_IAD_1"/>
</dbReference>
<dbReference type="Gene3D" id="3.50.50.80">
    <property type="entry name" value="Ubiquitin-activating enzyme E1, inactive adenylation domain, subdomain 1"/>
    <property type="match status" value="1"/>
</dbReference>
<name>A0AAJ0FDG5_9PEZI</name>
<evidence type="ECO:0000256" key="1">
    <source>
        <dbReference type="ARBA" id="ARBA00000488"/>
    </source>
</evidence>
<evidence type="ECO:0000313" key="14">
    <source>
        <dbReference type="EMBL" id="KAK1759298.1"/>
    </source>
</evidence>
<reference evidence="14" key="1">
    <citation type="submission" date="2023-06" db="EMBL/GenBank/DDBJ databases">
        <title>Genome-scale phylogeny and comparative genomics of the fungal order Sordariales.</title>
        <authorList>
            <consortium name="Lawrence Berkeley National Laboratory"/>
            <person name="Hensen N."/>
            <person name="Bonometti L."/>
            <person name="Westerberg I."/>
            <person name="Brannstrom I.O."/>
            <person name="Guillou S."/>
            <person name="Cros-Aarteil S."/>
            <person name="Calhoun S."/>
            <person name="Haridas S."/>
            <person name="Kuo A."/>
            <person name="Mondo S."/>
            <person name="Pangilinan J."/>
            <person name="Riley R."/>
            <person name="Labutti K."/>
            <person name="Andreopoulos B."/>
            <person name="Lipzen A."/>
            <person name="Chen C."/>
            <person name="Yanf M."/>
            <person name="Daum C."/>
            <person name="Ng V."/>
            <person name="Clum A."/>
            <person name="Steindorff A."/>
            <person name="Ohm R."/>
            <person name="Martin F."/>
            <person name="Silar P."/>
            <person name="Natvig D."/>
            <person name="Lalanne C."/>
            <person name="Gautier V."/>
            <person name="Ament-Velasquez S.L."/>
            <person name="Kruys A."/>
            <person name="Hutchinson M.I."/>
            <person name="Powell A.J."/>
            <person name="Barry K."/>
            <person name="Miller A.N."/>
            <person name="Grigoriev I.V."/>
            <person name="Debuchy R."/>
            <person name="Gladieux P."/>
            <person name="Thoren M.H."/>
            <person name="Johannesson H."/>
        </authorList>
    </citation>
    <scope>NUCLEOTIDE SEQUENCE</scope>
    <source>
        <strain evidence="14">PSN4</strain>
    </source>
</reference>
<dbReference type="Gene3D" id="3.10.290.60">
    <property type="entry name" value="Ubiquitin-activating enzyme E1, UFD domain"/>
    <property type="match status" value="1"/>
</dbReference>
<comment type="similarity">
    <text evidence="3 12">Belongs to the ubiquitin-activating E1 family.</text>
</comment>
<dbReference type="CDD" id="cd01491">
    <property type="entry name" value="Ube1_repeat1"/>
    <property type="match status" value="1"/>
</dbReference>
<evidence type="ECO:0000256" key="10">
    <source>
        <dbReference type="ARBA" id="ARBA00073786"/>
    </source>
</evidence>
<evidence type="ECO:0000256" key="3">
    <source>
        <dbReference type="ARBA" id="ARBA00005673"/>
    </source>
</evidence>
<comment type="catalytic activity">
    <reaction evidence="1">
        <text>ATP + ubiquitin + [E1 ubiquitin-activating enzyme]-L-cysteine = AMP + diphosphate + S-ubiquitinyl-[E1 ubiquitin-activating enzyme]-L-cysteine.</text>
        <dbReference type="EC" id="6.2.1.45"/>
    </reaction>
</comment>
<dbReference type="CDD" id="cd01490">
    <property type="entry name" value="Ube1_repeat2"/>
    <property type="match status" value="1"/>
</dbReference>